<reference evidence="1 2" key="1">
    <citation type="journal article" date="2016" name="Mol. Biol. Evol.">
        <title>Comparative Genomics of Early-Diverging Mushroom-Forming Fungi Provides Insights into the Origins of Lignocellulose Decay Capabilities.</title>
        <authorList>
            <person name="Nagy L.G."/>
            <person name="Riley R."/>
            <person name="Tritt A."/>
            <person name="Adam C."/>
            <person name="Daum C."/>
            <person name="Floudas D."/>
            <person name="Sun H."/>
            <person name="Yadav J.S."/>
            <person name="Pangilinan J."/>
            <person name="Larsson K.H."/>
            <person name="Matsuura K."/>
            <person name="Barry K."/>
            <person name="Labutti K."/>
            <person name="Kuo R."/>
            <person name="Ohm R.A."/>
            <person name="Bhattacharya S.S."/>
            <person name="Shirouzu T."/>
            <person name="Yoshinaga Y."/>
            <person name="Martin F.M."/>
            <person name="Grigoriev I.V."/>
            <person name="Hibbett D.S."/>
        </authorList>
    </citation>
    <scope>NUCLEOTIDE SEQUENCE [LARGE SCALE GENOMIC DNA]</scope>
    <source>
        <strain evidence="1 2">HHB10207 ss-3</strain>
    </source>
</reference>
<dbReference type="InterPro" id="IPR014756">
    <property type="entry name" value="Ig_E-set"/>
</dbReference>
<dbReference type="STRING" id="1314776.A0A166B9D0"/>
<gene>
    <name evidence="1" type="ORF">SISSUDRAFT_1050331</name>
</gene>
<dbReference type="AlphaFoldDB" id="A0A166B9D0"/>
<evidence type="ECO:0000313" key="2">
    <source>
        <dbReference type="Proteomes" id="UP000076798"/>
    </source>
</evidence>
<dbReference type="SUPFAM" id="SSF81296">
    <property type="entry name" value="E set domains"/>
    <property type="match status" value="1"/>
</dbReference>
<protein>
    <recommendedName>
        <fullName evidence="3">Arrestin-like N-terminal domain-containing protein</fullName>
    </recommendedName>
</protein>
<organism evidence="1 2">
    <name type="scientific">Sistotremastrum suecicum HHB10207 ss-3</name>
    <dbReference type="NCBI Taxonomy" id="1314776"/>
    <lineage>
        <taxon>Eukaryota</taxon>
        <taxon>Fungi</taxon>
        <taxon>Dikarya</taxon>
        <taxon>Basidiomycota</taxon>
        <taxon>Agaricomycotina</taxon>
        <taxon>Agaricomycetes</taxon>
        <taxon>Sistotremastrales</taxon>
        <taxon>Sistotremastraceae</taxon>
        <taxon>Sistotremastrum</taxon>
    </lineage>
</organism>
<name>A0A166B9D0_9AGAM</name>
<evidence type="ECO:0008006" key="3">
    <source>
        <dbReference type="Google" id="ProtNLM"/>
    </source>
</evidence>
<dbReference type="Gene3D" id="2.60.40.640">
    <property type="match status" value="1"/>
</dbReference>
<dbReference type="Proteomes" id="UP000076798">
    <property type="component" value="Unassembled WGS sequence"/>
</dbReference>
<evidence type="ECO:0000313" key="1">
    <source>
        <dbReference type="EMBL" id="KZT36125.1"/>
    </source>
</evidence>
<dbReference type="OrthoDB" id="2333384at2759"/>
<accession>A0A166B9D0</accession>
<dbReference type="EMBL" id="KV428116">
    <property type="protein sequence ID" value="KZT36125.1"/>
    <property type="molecule type" value="Genomic_DNA"/>
</dbReference>
<keyword evidence="2" id="KW-1185">Reference proteome</keyword>
<proteinExistence type="predicted"/>
<dbReference type="InterPro" id="IPR014752">
    <property type="entry name" value="Arrestin-like_C"/>
</dbReference>
<sequence>MAALVEISPSLMPPLQSRTGYLPKEIEHVSTTEMKGSDRLTLKVTSFASSAISKPVFVEGRLIEGSVAFQISKPQSINQISIKLVGSGVLNVRNSSTFLVEEKVLWDKGHSSLNVQQEIPFVMDIPRTYTLPESDNPSAQFPLPPTFLGKRYTISYVLTVLVQRKAFSRDIVLECPCVYVPLPHSSPCPYKTIGDNSFVTGPSVDASEWVKSSPAIGSGRLSDGEEVELSTTMYLAKPLIYSRSSYIPIRLVLQSTDPRIKGLLSDRIVPRLSLIKREMFGVKRRMETITTEVEAIAPSRFVSAAKSWCPSKESADSLVFHAEIPLNSSMTPTFGFETFALRYYVVLLPWICEDVKFQEDPDIALLQQEVEIIATPSAHRPVSYAPSNAKTHDVSRDHWGVSRSGKMGAVMALSTQVRSPSTSTRSMVS</sequence>